<dbReference type="EMBL" id="ABDG02000028">
    <property type="protein sequence ID" value="EHK40168.1"/>
    <property type="molecule type" value="Genomic_DNA"/>
</dbReference>
<dbReference type="GeneID" id="25782926"/>
<dbReference type="HOGENOM" id="CLU_1722624_0_0_1"/>
<name>G9PAY7_HYPAI</name>
<dbReference type="AlphaFoldDB" id="G9PAY7"/>
<reference evidence="1 2" key="1">
    <citation type="journal article" date="2011" name="Genome Biol.">
        <title>Comparative genome sequence analysis underscores mycoparasitism as the ancestral life style of Trichoderma.</title>
        <authorList>
            <person name="Kubicek C.P."/>
            <person name="Herrera-Estrella A."/>
            <person name="Seidl-Seiboth V."/>
            <person name="Martinez D.A."/>
            <person name="Druzhinina I.S."/>
            <person name="Thon M."/>
            <person name="Zeilinger S."/>
            <person name="Casas-Flores S."/>
            <person name="Horwitz B.A."/>
            <person name="Mukherjee P.K."/>
            <person name="Mukherjee M."/>
            <person name="Kredics L."/>
            <person name="Alcaraz L.D."/>
            <person name="Aerts A."/>
            <person name="Antal Z."/>
            <person name="Atanasova L."/>
            <person name="Cervantes-Badillo M.G."/>
            <person name="Challacombe J."/>
            <person name="Chertkov O."/>
            <person name="McCluskey K."/>
            <person name="Coulpier F."/>
            <person name="Deshpande N."/>
            <person name="von Doehren H."/>
            <person name="Ebbole D.J."/>
            <person name="Esquivel-Naranjo E.U."/>
            <person name="Fekete E."/>
            <person name="Flipphi M."/>
            <person name="Glaser F."/>
            <person name="Gomez-Rodriguez E.Y."/>
            <person name="Gruber S."/>
            <person name="Han C."/>
            <person name="Henrissat B."/>
            <person name="Hermosa R."/>
            <person name="Hernandez-Onate M."/>
            <person name="Karaffa L."/>
            <person name="Kosti I."/>
            <person name="Le Crom S."/>
            <person name="Lindquist E."/>
            <person name="Lucas S."/>
            <person name="Luebeck M."/>
            <person name="Luebeck P.S."/>
            <person name="Margeot A."/>
            <person name="Metz B."/>
            <person name="Misra M."/>
            <person name="Nevalainen H."/>
            <person name="Omann M."/>
            <person name="Packer N."/>
            <person name="Perrone G."/>
            <person name="Uresti-Rivera E.E."/>
            <person name="Salamov A."/>
            <person name="Schmoll M."/>
            <person name="Seiboth B."/>
            <person name="Shapiro H."/>
            <person name="Sukno S."/>
            <person name="Tamayo-Ramos J.A."/>
            <person name="Tisch D."/>
            <person name="Wiest A."/>
            <person name="Wilkinson H.H."/>
            <person name="Zhang M."/>
            <person name="Coutinho P.M."/>
            <person name="Kenerley C.M."/>
            <person name="Monte E."/>
            <person name="Baker S.E."/>
            <person name="Grigoriev I.V."/>
        </authorList>
    </citation>
    <scope>NUCLEOTIDE SEQUENCE [LARGE SCALE GENOMIC DNA]</scope>
    <source>
        <strain evidence="2">ATCC 20476 / IMI 206040</strain>
    </source>
</reference>
<protein>
    <submittedName>
        <fullName evidence="1">Uncharacterized protein</fullName>
    </submittedName>
</protein>
<comment type="caution">
    <text evidence="1">The sequence shown here is derived from an EMBL/GenBank/DDBJ whole genome shotgun (WGS) entry which is preliminary data.</text>
</comment>
<keyword evidence="2" id="KW-1185">Reference proteome</keyword>
<dbReference type="Proteomes" id="UP000005426">
    <property type="component" value="Unassembled WGS sequence"/>
</dbReference>
<dbReference type="KEGG" id="tatv:25782926"/>
<evidence type="ECO:0000313" key="1">
    <source>
        <dbReference type="EMBL" id="EHK40168.1"/>
    </source>
</evidence>
<gene>
    <name evidence="1" type="ORF">TRIATDRAFT_313096</name>
</gene>
<sequence>MPSSMAQSWARLPLALERTFNKLTGSFVRKPFADRFLMTSRHLPQHPPVFCVVDLLYPPPQYQQRRSALPVVGELEILQAELYRCQSQSSFGNDVERELLDADAEHLSQWIEHLENLVYMEAATTIPSRYQQECTAVRMFKRAFKRNKTRQP</sequence>
<dbReference type="OrthoDB" id="4887464at2759"/>
<dbReference type="eggNOG" id="ENOG502RA2F">
    <property type="taxonomic scope" value="Eukaryota"/>
</dbReference>
<evidence type="ECO:0000313" key="2">
    <source>
        <dbReference type="Proteomes" id="UP000005426"/>
    </source>
</evidence>
<accession>G9PAY7</accession>
<proteinExistence type="predicted"/>
<organism evidence="1 2">
    <name type="scientific">Hypocrea atroviridis (strain ATCC 20476 / IMI 206040)</name>
    <name type="common">Trichoderma atroviride</name>
    <dbReference type="NCBI Taxonomy" id="452589"/>
    <lineage>
        <taxon>Eukaryota</taxon>
        <taxon>Fungi</taxon>
        <taxon>Dikarya</taxon>
        <taxon>Ascomycota</taxon>
        <taxon>Pezizomycotina</taxon>
        <taxon>Sordariomycetes</taxon>
        <taxon>Hypocreomycetidae</taxon>
        <taxon>Hypocreales</taxon>
        <taxon>Hypocreaceae</taxon>
        <taxon>Trichoderma</taxon>
    </lineage>
</organism>